<accession>A0A4U1FNU3</accession>
<comment type="caution">
    <text evidence="2">The sequence shown here is derived from an EMBL/GenBank/DDBJ whole genome shotgun (WGS) entry which is preliminary data.</text>
</comment>
<proteinExistence type="predicted"/>
<name>A0A4U1FNU3_MONMO</name>
<dbReference type="Proteomes" id="UP000308365">
    <property type="component" value="Unassembled WGS sequence"/>
</dbReference>
<feature type="region of interest" description="Disordered" evidence="1">
    <location>
        <begin position="79"/>
        <end position="144"/>
    </location>
</feature>
<gene>
    <name evidence="2" type="ORF">EI555_000124</name>
</gene>
<sequence>VLERRTEGTLATIAHTASWVLDRRGWWCAGKKGVGHNALPGAAASSLGIFHLGSRGPGRSERALSPAWFLARFRRSSPRRARSLPHPPLPWPRPPPSQWRRPASAATAALSSRGCRGQARKPCARSGRRIARTQARGPDRRGPGESVRALLYRRLLTGRVQLGGGRVVWLHLHPVPPFHKTLGFGRGAEGSRRGAAAAAAAAAEKAETAPLRSGASLGLSTWSGEQLRASFR</sequence>
<protein>
    <submittedName>
        <fullName evidence="2">Uncharacterized protein</fullName>
    </submittedName>
</protein>
<evidence type="ECO:0000256" key="1">
    <source>
        <dbReference type="SAM" id="MobiDB-lite"/>
    </source>
</evidence>
<dbReference type="EMBL" id="RWIC01000044">
    <property type="protein sequence ID" value="TKC51851.1"/>
    <property type="molecule type" value="Genomic_DNA"/>
</dbReference>
<evidence type="ECO:0000313" key="3">
    <source>
        <dbReference type="Proteomes" id="UP000308365"/>
    </source>
</evidence>
<feature type="compositionally biased region" description="Basic residues" evidence="1">
    <location>
        <begin position="118"/>
        <end position="131"/>
    </location>
</feature>
<evidence type="ECO:0000313" key="2">
    <source>
        <dbReference type="EMBL" id="TKC51851.1"/>
    </source>
</evidence>
<organism evidence="2 3">
    <name type="scientific">Monodon monoceros</name>
    <name type="common">Narwhal</name>
    <name type="synonym">Ceratodon monodon</name>
    <dbReference type="NCBI Taxonomy" id="40151"/>
    <lineage>
        <taxon>Eukaryota</taxon>
        <taxon>Metazoa</taxon>
        <taxon>Chordata</taxon>
        <taxon>Craniata</taxon>
        <taxon>Vertebrata</taxon>
        <taxon>Euteleostomi</taxon>
        <taxon>Mammalia</taxon>
        <taxon>Eutheria</taxon>
        <taxon>Laurasiatheria</taxon>
        <taxon>Artiodactyla</taxon>
        <taxon>Whippomorpha</taxon>
        <taxon>Cetacea</taxon>
        <taxon>Odontoceti</taxon>
        <taxon>Monodontidae</taxon>
        <taxon>Monodon</taxon>
    </lineage>
</organism>
<feature type="compositionally biased region" description="Pro residues" evidence="1">
    <location>
        <begin position="85"/>
        <end position="97"/>
    </location>
</feature>
<dbReference type="AlphaFoldDB" id="A0A4U1FNU3"/>
<reference evidence="3" key="1">
    <citation type="journal article" date="2019" name="IScience">
        <title>Narwhal Genome Reveals Long-Term Low Genetic Diversity despite Current Large Abundance Size.</title>
        <authorList>
            <person name="Westbury M.V."/>
            <person name="Petersen B."/>
            <person name="Garde E."/>
            <person name="Heide-Jorgensen M.P."/>
            <person name="Lorenzen E.D."/>
        </authorList>
    </citation>
    <scope>NUCLEOTIDE SEQUENCE [LARGE SCALE GENOMIC DNA]</scope>
</reference>
<feature type="non-terminal residue" evidence="2">
    <location>
        <position position="1"/>
    </location>
</feature>